<reference evidence="1 2" key="1">
    <citation type="submission" date="2020-10" db="EMBL/GenBank/DDBJ databases">
        <title>Wide distribution of Phycisphaera-like planctomycetes from WD2101 soil group in peatlands and genome analysis of the first cultivated representative.</title>
        <authorList>
            <person name="Dedysh S.N."/>
            <person name="Beletsky A.V."/>
            <person name="Ivanova A."/>
            <person name="Kulichevskaya I.S."/>
            <person name="Suzina N.E."/>
            <person name="Philippov D.A."/>
            <person name="Rakitin A.L."/>
            <person name="Mardanov A.V."/>
            <person name="Ravin N.V."/>
        </authorList>
    </citation>
    <scope>NUCLEOTIDE SEQUENCE [LARGE SCALE GENOMIC DNA]</scope>
    <source>
        <strain evidence="1 2">M1803</strain>
    </source>
</reference>
<dbReference type="RefSeq" id="WP_206292222.1">
    <property type="nucleotide sequence ID" value="NZ_CP063458.1"/>
</dbReference>
<keyword evidence="2" id="KW-1185">Reference proteome</keyword>
<dbReference type="EMBL" id="CP063458">
    <property type="protein sequence ID" value="QOV89197.1"/>
    <property type="molecule type" value="Genomic_DNA"/>
</dbReference>
<dbReference type="Proteomes" id="UP000593765">
    <property type="component" value="Chromosome"/>
</dbReference>
<dbReference type="KEGG" id="hbs:IPV69_23775"/>
<accession>A0A7M2WUJ8</accession>
<dbReference type="AlphaFoldDB" id="A0A7M2WUJ8"/>
<evidence type="ECO:0000313" key="2">
    <source>
        <dbReference type="Proteomes" id="UP000593765"/>
    </source>
</evidence>
<gene>
    <name evidence="1" type="ORF">IPV69_23775</name>
</gene>
<proteinExistence type="predicted"/>
<evidence type="ECO:0000313" key="1">
    <source>
        <dbReference type="EMBL" id="QOV89197.1"/>
    </source>
</evidence>
<name>A0A7M2WUJ8_9BACT</name>
<protein>
    <submittedName>
        <fullName evidence="1">Uncharacterized protein</fullName>
    </submittedName>
</protein>
<sequence>MTFSVPRKVLSDIAVLSDELTDRMHELLERNTDGLLSEIERKELNTLVNVAQFGQIIALALQPPSNP</sequence>
<organism evidence="1 2">
    <name type="scientific">Humisphaera borealis</name>
    <dbReference type="NCBI Taxonomy" id="2807512"/>
    <lineage>
        <taxon>Bacteria</taxon>
        <taxon>Pseudomonadati</taxon>
        <taxon>Planctomycetota</taxon>
        <taxon>Phycisphaerae</taxon>
        <taxon>Tepidisphaerales</taxon>
        <taxon>Tepidisphaeraceae</taxon>
        <taxon>Humisphaera</taxon>
    </lineage>
</organism>